<evidence type="ECO:0000313" key="3">
    <source>
        <dbReference type="Proteomes" id="UP000694941"/>
    </source>
</evidence>
<dbReference type="PROSITE" id="PS00135">
    <property type="entry name" value="TRYPSIN_SER"/>
    <property type="match status" value="1"/>
</dbReference>
<reference evidence="4" key="1">
    <citation type="submission" date="2025-08" db="UniProtKB">
        <authorList>
            <consortium name="RefSeq"/>
        </authorList>
    </citation>
    <scope>IDENTIFICATION</scope>
    <source>
        <tissue evidence="4">Muscle</tissue>
    </source>
</reference>
<dbReference type="PANTHER" id="PTHR24253:SF46">
    <property type="entry name" value="SERINE PROTEASE P83"/>
    <property type="match status" value="1"/>
</dbReference>
<dbReference type="SMART" id="SM00020">
    <property type="entry name" value="Tryp_SPc"/>
    <property type="match status" value="1"/>
</dbReference>
<dbReference type="InterPro" id="IPR033116">
    <property type="entry name" value="TRYPSIN_SER"/>
</dbReference>
<accession>A0ABM1BTA5</accession>
<proteinExistence type="predicted"/>
<sequence>AQQSPYEIKVNLGDYVLNSKIEGLPNEMFGVTEVRLHPNFRFTPQADRFDVAVLILDHPIHYRANMRPICLPDKGEDFLGQMAYVTGWGALEPGSKLRPKVLQHVPVPVINNQVCEMWHSLQGIQIRIHEEMMCAGYEFGGMDACQGDSGGPLVVNQFGVWYLIGIVSAGYSCAKHYQPGIYHRVSSSSDWISANLV</sequence>
<dbReference type="Pfam" id="PF00089">
    <property type="entry name" value="Trypsin"/>
    <property type="match status" value="1"/>
</dbReference>
<dbReference type="PROSITE" id="PS50240">
    <property type="entry name" value="TRYPSIN_DOM"/>
    <property type="match status" value="1"/>
</dbReference>
<dbReference type="CDD" id="cd00190">
    <property type="entry name" value="Tryp_SPc"/>
    <property type="match status" value="1"/>
</dbReference>
<dbReference type="RefSeq" id="XP_013788245.1">
    <property type="nucleotide sequence ID" value="XM_013932791.1"/>
</dbReference>
<dbReference type="GeneID" id="106472163"/>
<feature type="domain" description="Peptidase S1" evidence="2">
    <location>
        <begin position="1"/>
        <end position="197"/>
    </location>
</feature>
<evidence type="ECO:0000256" key="1">
    <source>
        <dbReference type="ARBA" id="ARBA00023157"/>
    </source>
</evidence>
<dbReference type="InterPro" id="IPR001254">
    <property type="entry name" value="Trypsin_dom"/>
</dbReference>
<dbReference type="InterPro" id="IPR009003">
    <property type="entry name" value="Peptidase_S1_PA"/>
</dbReference>
<protein>
    <submittedName>
        <fullName evidence="4">Serine proteinase stubble-like</fullName>
    </submittedName>
</protein>
<feature type="non-terminal residue" evidence="4">
    <location>
        <position position="1"/>
    </location>
</feature>
<keyword evidence="1" id="KW-1015">Disulfide bond</keyword>
<dbReference type="Gene3D" id="2.40.10.10">
    <property type="entry name" value="Trypsin-like serine proteases"/>
    <property type="match status" value="2"/>
</dbReference>
<evidence type="ECO:0000313" key="4">
    <source>
        <dbReference type="RefSeq" id="XP_013788245.1"/>
    </source>
</evidence>
<dbReference type="InterPro" id="IPR043504">
    <property type="entry name" value="Peptidase_S1_PA_chymotrypsin"/>
</dbReference>
<name>A0ABM1BTA5_LIMPO</name>
<organism evidence="3 4">
    <name type="scientific">Limulus polyphemus</name>
    <name type="common">Atlantic horseshoe crab</name>
    <dbReference type="NCBI Taxonomy" id="6850"/>
    <lineage>
        <taxon>Eukaryota</taxon>
        <taxon>Metazoa</taxon>
        <taxon>Ecdysozoa</taxon>
        <taxon>Arthropoda</taxon>
        <taxon>Chelicerata</taxon>
        <taxon>Merostomata</taxon>
        <taxon>Xiphosura</taxon>
        <taxon>Limulidae</taxon>
        <taxon>Limulus</taxon>
    </lineage>
</organism>
<gene>
    <name evidence="4" type="primary">LOC106472163</name>
</gene>
<keyword evidence="3" id="KW-1185">Reference proteome</keyword>
<dbReference type="Proteomes" id="UP000694941">
    <property type="component" value="Unplaced"/>
</dbReference>
<dbReference type="SUPFAM" id="SSF50494">
    <property type="entry name" value="Trypsin-like serine proteases"/>
    <property type="match status" value="1"/>
</dbReference>
<evidence type="ECO:0000259" key="2">
    <source>
        <dbReference type="PROSITE" id="PS50240"/>
    </source>
</evidence>
<dbReference type="PANTHER" id="PTHR24253">
    <property type="entry name" value="TRANSMEMBRANE PROTEASE SERINE"/>
    <property type="match status" value="1"/>
</dbReference>